<dbReference type="PRINTS" id="PR01438">
    <property type="entry name" value="UNVRSLSTRESS"/>
</dbReference>
<protein>
    <submittedName>
        <fullName evidence="3">Universal stress protein</fullName>
    </submittedName>
</protein>
<dbReference type="OrthoDB" id="5781119at2"/>
<dbReference type="InterPro" id="IPR006015">
    <property type="entry name" value="Universal_stress_UspA"/>
</dbReference>
<dbReference type="PANTHER" id="PTHR46268:SF15">
    <property type="entry name" value="UNIVERSAL STRESS PROTEIN HP_0031"/>
    <property type="match status" value="1"/>
</dbReference>
<sequence length="148" mass="15808">MFTKILVAINGGPQHAQVLALAGSLAGPASRLHLLCVLDPAFALADDVPRADHAEYPAADDQVHQAERLLATALGSLRERGIDGIGHHPAGEPAEVICDYARQHGCDLIVIGHRHLSRMERLLDRSVGQWTVDHAPCPVLVEVRGGDA</sequence>
<feature type="domain" description="UspA" evidence="2">
    <location>
        <begin position="1"/>
        <end position="141"/>
    </location>
</feature>
<dbReference type="InterPro" id="IPR006016">
    <property type="entry name" value="UspA"/>
</dbReference>
<reference evidence="3 4" key="1">
    <citation type="submission" date="2017-06" db="EMBL/GenBank/DDBJ databases">
        <authorList>
            <person name="Kim H.J."/>
            <person name="Triplett B.A."/>
        </authorList>
    </citation>
    <scope>NUCLEOTIDE SEQUENCE [LARGE SCALE GENOMIC DNA]</scope>
    <source>
        <strain evidence="3 4">13146</strain>
    </source>
</reference>
<evidence type="ECO:0000313" key="3">
    <source>
        <dbReference type="EMBL" id="OWQ56472.1"/>
    </source>
</evidence>
<evidence type="ECO:0000313" key="4">
    <source>
        <dbReference type="Proteomes" id="UP000198157"/>
    </source>
</evidence>
<accession>A0A246HSH3</accession>
<dbReference type="Pfam" id="PF00582">
    <property type="entry name" value="Usp"/>
    <property type="match status" value="1"/>
</dbReference>
<dbReference type="InterPro" id="IPR014729">
    <property type="entry name" value="Rossmann-like_a/b/a_fold"/>
</dbReference>
<dbReference type="SUPFAM" id="SSF52402">
    <property type="entry name" value="Adenine nucleotide alpha hydrolases-like"/>
    <property type="match status" value="1"/>
</dbReference>
<dbReference type="CDD" id="cd00293">
    <property type="entry name" value="USP-like"/>
    <property type="match status" value="1"/>
</dbReference>
<organism evidence="3 4">
    <name type="scientific">Stenotrophomonas maltophilia</name>
    <name type="common">Pseudomonas maltophilia</name>
    <name type="synonym">Xanthomonas maltophilia</name>
    <dbReference type="NCBI Taxonomy" id="40324"/>
    <lineage>
        <taxon>Bacteria</taxon>
        <taxon>Pseudomonadati</taxon>
        <taxon>Pseudomonadota</taxon>
        <taxon>Gammaproteobacteria</taxon>
        <taxon>Lysobacterales</taxon>
        <taxon>Lysobacteraceae</taxon>
        <taxon>Stenotrophomonas</taxon>
        <taxon>Stenotrophomonas maltophilia group</taxon>
    </lineage>
</organism>
<dbReference type="EMBL" id="NIVS01000007">
    <property type="protein sequence ID" value="OWQ56472.1"/>
    <property type="molecule type" value="Genomic_DNA"/>
</dbReference>
<comment type="similarity">
    <text evidence="1">Belongs to the universal stress protein A family.</text>
</comment>
<dbReference type="Gene3D" id="3.40.50.620">
    <property type="entry name" value="HUPs"/>
    <property type="match status" value="1"/>
</dbReference>
<dbReference type="Proteomes" id="UP000198157">
    <property type="component" value="Unassembled WGS sequence"/>
</dbReference>
<dbReference type="PANTHER" id="PTHR46268">
    <property type="entry name" value="STRESS RESPONSE PROTEIN NHAX"/>
    <property type="match status" value="1"/>
</dbReference>
<dbReference type="AlphaFoldDB" id="A0A246HSH3"/>
<proteinExistence type="inferred from homology"/>
<comment type="caution">
    <text evidence="3">The sequence shown here is derived from an EMBL/GenBank/DDBJ whole genome shotgun (WGS) entry which is preliminary data.</text>
</comment>
<name>A0A246HSH3_STEMA</name>
<gene>
    <name evidence="3" type="ORF">CEE60_02405</name>
</gene>
<evidence type="ECO:0000256" key="1">
    <source>
        <dbReference type="ARBA" id="ARBA00008791"/>
    </source>
</evidence>
<evidence type="ECO:0000259" key="2">
    <source>
        <dbReference type="Pfam" id="PF00582"/>
    </source>
</evidence>